<evidence type="ECO:0000313" key="3">
    <source>
        <dbReference type="EMBL" id="CCC93110.1"/>
    </source>
</evidence>
<feature type="compositionally biased region" description="Basic and acidic residues" evidence="1">
    <location>
        <begin position="328"/>
        <end position="343"/>
    </location>
</feature>
<feature type="signal peptide" evidence="2">
    <location>
        <begin position="1"/>
        <end position="21"/>
    </location>
</feature>
<dbReference type="EMBL" id="HE575322">
    <property type="protein sequence ID" value="CCC93110.1"/>
    <property type="molecule type" value="Genomic_DNA"/>
</dbReference>
<dbReference type="AlphaFoldDB" id="G0UUP6"/>
<keyword evidence="2" id="KW-0732">Signal</keyword>
<protein>
    <submittedName>
        <fullName evidence="3">Uncharacterized protein</fullName>
    </submittedName>
</protein>
<proteinExistence type="predicted"/>
<evidence type="ECO:0000256" key="2">
    <source>
        <dbReference type="SAM" id="SignalP"/>
    </source>
</evidence>
<evidence type="ECO:0000256" key="1">
    <source>
        <dbReference type="SAM" id="MobiDB-lite"/>
    </source>
</evidence>
<organism evidence="3">
    <name type="scientific">Trypanosoma congolense (strain IL3000)</name>
    <dbReference type="NCBI Taxonomy" id="1068625"/>
    <lineage>
        <taxon>Eukaryota</taxon>
        <taxon>Discoba</taxon>
        <taxon>Euglenozoa</taxon>
        <taxon>Kinetoplastea</taxon>
        <taxon>Metakinetoplastina</taxon>
        <taxon>Trypanosomatida</taxon>
        <taxon>Trypanosomatidae</taxon>
        <taxon>Trypanosoma</taxon>
        <taxon>Nannomonas</taxon>
    </lineage>
</organism>
<dbReference type="VEuPathDB" id="TriTrypDB:TcIL3000_9_5170"/>
<name>G0UUP6_TRYCI</name>
<feature type="chain" id="PRO_5003410164" evidence="2">
    <location>
        <begin position="22"/>
        <end position="413"/>
    </location>
</feature>
<gene>
    <name evidence="3" type="ORF">TCIL3000_9_5170</name>
</gene>
<accession>G0UUP6</accession>
<reference evidence="3" key="1">
    <citation type="journal article" date="2012" name="Proc. Natl. Acad. Sci. U.S.A.">
        <title>Antigenic diversity is generated by distinct evolutionary mechanisms in African trypanosome species.</title>
        <authorList>
            <person name="Jackson A.P."/>
            <person name="Berry A."/>
            <person name="Aslett M."/>
            <person name="Allison H.C."/>
            <person name="Burton P."/>
            <person name="Vavrova-Anderson J."/>
            <person name="Brown R."/>
            <person name="Browne H."/>
            <person name="Corton N."/>
            <person name="Hauser H."/>
            <person name="Gamble J."/>
            <person name="Gilderthorp R."/>
            <person name="Marcello L."/>
            <person name="McQuillan J."/>
            <person name="Otto T.D."/>
            <person name="Quail M.A."/>
            <person name="Sanders M.J."/>
            <person name="van Tonder A."/>
            <person name="Ginger M.L."/>
            <person name="Field M.C."/>
            <person name="Barry J.D."/>
            <person name="Hertz-Fowler C."/>
            <person name="Berriman M."/>
        </authorList>
    </citation>
    <scope>NUCLEOTIDE SEQUENCE</scope>
    <source>
        <strain evidence="3">IL3000</strain>
    </source>
</reference>
<feature type="region of interest" description="Disordered" evidence="1">
    <location>
        <begin position="302"/>
        <end position="353"/>
    </location>
</feature>
<sequence>MFGSCGLFLYLSFFLSSFVIARHSSRSFHCLCYFASKENHMRHCGTQVYWHDLPDAPPPWKDEKEYDTMWRLSRSVKGCVSGPDQMTRPPREEVLLFRSRIRHKPKSVARYRGIVLERYLGPLLGVNMVMRELGVAPVTEQEARDVVDVITEKYNQMTKLSLSQASQGKKNASTCQEGATNLQGPPLLGAVKMFCKARNLSVSSVSKEHIKKKKRISYLDLVPRKCVIMVFDPSKPHFVCAIGLPGRGKKSKEKVDCMLLLAPTANPVPWRCVVKSGLEGIQLKDCDVVTIWKMRGEQSNGVLEDASPMTEEGEQHDERVGGKRMRRCSVDSSDKTSEERDNECPPFATENDSFELSRTGRDQMYSEADYIEDDPLYDVPVLPLREGKKHASGHDWIQRLIYRRDRSKLFVLS</sequence>